<feature type="region of interest" description="Disordered" evidence="1">
    <location>
        <begin position="1"/>
        <end position="28"/>
    </location>
</feature>
<dbReference type="EMBL" id="BFEA01000041">
    <property type="protein sequence ID" value="GBG63660.1"/>
    <property type="molecule type" value="Genomic_DNA"/>
</dbReference>
<evidence type="ECO:0000313" key="2">
    <source>
        <dbReference type="EMBL" id="GBG63660.1"/>
    </source>
</evidence>
<organism evidence="2 3">
    <name type="scientific">Chara braunii</name>
    <name type="common">Braun's stonewort</name>
    <dbReference type="NCBI Taxonomy" id="69332"/>
    <lineage>
        <taxon>Eukaryota</taxon>
        <taxon>Viridiplantae</taxon>
        <taxon>Streptophyta</taxon>
        <taxon>Charophyceae</taxon>
        <taxon>Charales</taxon>
        <taxon>Characeae</taxon>
        <taxon>Chara</taxon>
    </lineage>
</organism>
<evidence type="ECO:0008006" key="4">
    <source>
        <dbReference type="Google" id="ProtNLM"/>
    </source>
</evidence>
<dbReference type="Gramene" id="GBG63660">
    <property type="protein sequence ID" value="GBG63660"/>
    <property type="gene ID" value="CBR_g38972"/>
</dbReference>
<name>A0A388K0R9_CHABU</name>
<accession>A0A388K0R9</accession>
<keyword evidence="3" id="KW-1185">Reference proteome</keyword>
<dbReference type="AlphaFoldDB" id="A0A388K0R9"/>
<sequence length="832" mass="94918">MEEKRRKEEEHKAKEEEEVRRNQDFARKAEEFKLQLRTELMEEWRRTTAEATMAMEKTRKPRKIKVPIRVVKSKRKGKQQKRRRKKGRETSDEDTEEESDTNEESTDSTTSESDSEPRQARRKARTGRQKKRPTSRRASTKGKGGLGIPHPEFMNLASARGNGSRDRRRGACRRDLKVTTVEFASGQEWMEGWRRLRRRFGDSTMEIGEENTLLRHAKLKLQQGGEVVLKKIVKAKTTTERNKTMLTAMLKRPRPDTQMITLPTKKLIGLYRTVGLFSKKQTKHRLRTKLDRIIAQKTGVSVRKRVNIKMLFDSRIRKAGVGETAEDFVANLVKDKPLADFVKTRIRVLWLRNKNVGELIHNQKKYASVKEHPCPCEGRLLPKTEGRILSRFSDMEVPDFVRNAKNVTRPAKAGETQTIAKAIFEATRHLKCRKLPEVKPGVVFTGRLIGAVAWTDEDVRKWAKQFDGLVLSPIDRNQGDTAVMCPVLYRHGFERLEATTQRFRAAGCETAVGRCYDIKEMFSRIPHGAVEQAVHQLLKIYEDKGCKQIRVSLQGKQGVISDNKRKMDGYVSLTLKLVMAGIRYDLRHSVVRCGDKLVKQIFGIPMGKSTSPILASITCAMAELRFIQELSADKRLIGGWRVIDDITIMAGIPKDTKNEDYPDNLFDGFEEVYDRNLDIIRKDECGLTWQFVGEQMMICSEPLQIHYVTSTKNTDSLHMMGKLTFQTMQDFGSYTAKSVKRVVLTTILKRLWHHTTNKELVIGEIGYAICEANLQGYPPEVSLGALAQLAKAVPNLALHCLLAAFTSTAGWAKQRRSGKTEIASRVGSSFRE</sequence>
<feature type="compositionally biased region" description="Basic residues" evidence="1">
    <location>
        <begin position="59"/>
        <end position="87"/>
    </location>
</feature>
<protein>
    <recommendedName>
        <fullName evidence="4">Reverse transcriptase domain-containing protein</fullName>
    </recommendedName>
</protein>
<reference evidence="2 3" key="1">
    <citation type="journal article" date="2018" name="Cell">
        <title>The Chara Genome: Secondary Complexity and Implications for Plant Terrestrialization.</title>
        <authorList>
            <person name="Nishiyama T."/>
            <person name="Sakayama H."/>
            <person name="Vries J.D."/>
            <person name="Buschmann H."/>
            <person name="Saint-Marcoux D."/>
            <person name="Ullrich K.K."/>
            <person name="Haas F.B."/>
            <person name="Vanderstraeten L."/>
            <person name="Becker D."/>
            <person name="Lang D."/>
            <person name="Vosolsobe S."/>
            <person name="Rombauts S."/>
            <person name="Wilhelmsson P.K.I."/>
            <person name="Janitza P."/>
            <person name="Kern R."/>
            <person name="Heyl A."/>
            <person name="Rumpler F."/>
            <person name="Villalobos L.I.A.C."/>
            <person name="Clay J.M."/>
            <person name="Skokan R."/>
            <person name="Toyoda A."/>
            <person name="Suzuki Y."/>
            <person name="Kagoshima H."/>
            <person name="Schijlen E."/>
            <person name="Tajeshwar N."/>
            <person name="Catarino B."/>
            <person name="Hetherington A.J."/>
            <person name="Saltykova A."/>
            <person name="Bonnot C."/>
            <person name="Breuninger H."/>
            <person name="Symeonidi A."/>
            <person name="Radhakrishnan G.V."/>
            <person name="Van Nieuwerburgh F."/>
            <person name="Deforce D."/>
            <person name="Chang C."/>
            <person name="Karol K.G."/>
            <person name="Hedrich R."/>
            <person name="Ulvskov P."/>
            <person name="Glockner G."/>
            <person name="Delwiche C.F."/>
            <person name="Petrasek J."/>
            <person name="Van de Peer Y."/>
            <person name="Friml J."/>
            <person name="Beilby M."/>
            <person name="Dolan L."/>
            <person name="Kohara Y."/>
            <person name="Sugano S."/>
            <person name="Fujiyama A."/>
            <person name="Delaux P.-M."/>
            <person name="Quint M."/>
            <person name="TheiBen G."/>
            <person name="Hagemann M."/>
            <person name="Harholt J."/>
            <person name="Dunand C."/>
            <person name="Zachgo S."/>
            <person name="Langdale J."/>
            <person name="Maumus F."/>
            <person name="Straeten D.V.D."/>
            <person name="Gould S.B."/>
            <person name="Rensing S.A."/>
        </authorList>
    </citation>
    <scope>NUCLEOTIDE SEQUENCE [LARGE SCALE GENOMIC DNA]</scope>
    <source>
        <strain evidence="2 3">S276</strain>
    </source>
</reference>
<comment type="caution">
    <text evidence="2">The sequence shown here is derived from an EMBL/GenBank/DDBJ whole genome shotgun (WGS) entry which is preliminary data.</text>
</comment>
<evidence type="ECO:0000313" key="3">
    <source>
        <dbReference type="Proteomes" id="UP000265515"/>
    </source>
</evidence>
<gene>
    <name evidence="2" type="ORF">CBR_g38972</name>
</gene>
<evidence type="ECO:0000256" key="1">
    <source>
        <dbReference type="SAM" id="MobiDB-lite"/>
    </source>
</evidence>
<feature type="region of interest" description="Disordered" evidence="1">
    <location>
        <begin position="51"/>
        <end position="171"/>
    </location>
</feature>
<feature type="compositionally biased region" description="Acidic residues" evidence="1">
    <location>
        <begin position="91"/>
        <end position="106"/>
    </location>
</feature>
<feature type="compositionally biased region" description="Basic residues" evidence="1">
    <location>
        <begin position="120"/>
        <end position="140"/>
    </location>
</feature>
<proteinExistence type="predicted"/>
<dbReference type="Proteomes" id="UP000265515">
    <property type="component" value="Unassembled WGS sequence"/>
</dbReference>